<evidence type="ECO:0000313" key="2">
    <source>
        <dbReference type="EMBL" id="KAG6405804.1"/>
    </source>
</evidence>
<organism evidence="2">
    <name type="scientific">Salvia splendens</name>
    <name type="common">Scarlet sage</name>
    <dbReference type="NCBI Taxonomy" id="180675"/>
    <lineage>
        <taxon>Eukaryota</taxon>
        <taxon>Viridiplantae</taxon>
        <taxon>Streptophyta</taxon>
        <taxon>Embryophyta</taxon>
        <taxon>Tracheophyta</taxon>
        <taxon>Spermatophyta</taxon>
        <taxon>Magnoliopsida</taxon>
        <taxon>eudicotyledons</taxon>
        <taxon>Gunneridae</taxon>
        <taxon>Pentapetalae</taxon>
        <taxon>asterids</taxon>
        <taxon>lamiids</taxon>
        <taxon>Lamiales</taxon>
        <taxon>Lamiaceae</taxon>
        <taxon>Nepetoideae</taxon>
        <taxon>Mentheae</taxon>
        <taxon>Salviinae</taxon>
        <taxon>Salvia</taxon>
        <taxon>Salvia subgen. Calosphace</taxon>
        <taxon>core Calosphace</taxon>
    </lineage>
</organism>
<proteinExistence type="predicted"/>
<feature type="compositionally biased region" description="Polar residues" evidence="1">
    <location>
        <begin position="192"/>
        <end position="202"/>
    </location>
</feature>
<sequence>MRTSPIQSPDDMIEEYEECQPSIVPGIMPPSPWPVTRGHRARYDAEAGPSRPLSDERRWSPVRIPDAQAPMEHATTTDTSAKRLRRGKAPACTPIDLNDQPATVGTGCLLPLSATPRVSPVEGTSPVSVYHPPTSEELKFNAWIFSHFDEMTRGRYRPGGSRMTAIVISSSDDEDFEEDPEEEPEEGLTCKSEASVTKPTTP</sequence>
<protein>
    <submittedName>
        <fullName evidence="2">Uncharacterized protein</fullName>
    </submittedName>
</protein>
<comment type="caution">
    <text evidence="2">The sequence shown here is derived from an EMBL/GenBank/DDBJ whole genome shotgun (WGS) entry which is preliminary data.</text>
</comment>
<evidence type="ECO:0000313" key="3">
    <source>
        <dbReference type="Proteomes" id="UP000298416"/>
    </source>
</evidence>
<accession>A0A8X8X472</accession>
<keyword evidence="3" id="KW-1185">Reference proteome</keyword>
<feature type="region of interest" description="Disordered" evidence="1">
    <location>
        <begin position="168"/>
        <end position="202"/>
    </location>
</feature>
<name>A0A8X8X472_SALSN</name>
<reference evidence="2" key="2">
    <citation type="submission" date="2020-08" db="EMBL/GenBank/DDBJ databases">
        <title>Plant Genome Project.</title>
        <authorList>
            <person name="Zhang R.-G."/>
        </authorList>
    </citation>
    <scope>NUCLEOTIDE SEQUENCE</scope>
    <source>
        <strain evidence="2">Huo1</strain>
        <tissue evidence="2">Leaf</tissue>
    </source>
</reference>
<dbReference type="EMBL" id="PNBA02000012">
    <property type="protein sequence ID" value="KAG6405804.1"/>
    <property type="molecule type" value="Genomic_DNA"/>
</dbReference>
<dbReference type="AlphaFoldDB" id="A0A8X8X472"/>
<dbReference type="Proteomes" id="UP000298416">
    <property type="component" value="Unassembled WGS sequence"/>
</dbReference>
<gene>
    <name evidence="2" type="ORF">SASPL_133398</name>
</gene>
<reference evidence="2" key="1">
    <citation type="submission" date="2018-01" db="EMBL/GenBank/DDBJ databases">
        <authorList>
            <person name="Mao J.F."/>
        </authorList>
    </citation>
    <scope>NUCLEOTIDE SEQUENCE</scope>
    <source>
        <strain evidence="2">Huo1</strain>
        <tissue evidence="2">Leaf</tissue>
    </source>
</reference>
<evidence type="ECO:0000256" key="1">
    <source>
        <dbReference type="SAM" id="MobiDB-lite"/>
    </source>
</evidence>
<feature type="compositionally biased region" description="Acidic residues" evidence="1">
    <location>
        <begin position="171"/>
        <end position="186"/>
    </location>
</feature>